<dbReference type="EMBL" id="CABVLU010000004">
    <property type="protein sequence ID" value="VVT57034.1"/>
    <property type="molecule type" value="Genomic_DNA"/>
</dbReference>
<gene>
    <name evidence="3" type="ORF">SAPINGB_P005501</name>
</gene>
<keyword evidence="4" id="KW-1185">Reference proteome</keyword>
<proteinExistence type="predicted"/>
<dbReference type="PROSITE" id="PS50089">
    <property type="entry name" value="ZF_RING_2"/>
    <property type="match status" value="1"/>
</dbReference>
<reference evidence="3 4" key="1">
    <citation type="submission" date="2019-09" db="EMBL/GenBank/DDBJ databases">
        <authorList>
            <person name="Brejova B."/>
        </authorList>
    </citation>
    <scope>NUCLEOTIDE SEQUENCE [LARGE SCALE GENOMIC DNA]</scope>
</reference>
<protein>
    <recommendedName>
        <fullName evidence="2">RING-type domain-containing protein</fullName>
    </recommendedName>
</protein>
<dbReference type="InterPro" id="IPR013083">
    <property type="entry name" value="Znf_RING/FYVE/PHD"/>
</dbReference>
<sequence>MLDNTKAPPLSANAQKIYQTLLSTNPSNIKFAQARRKHSKETTSCIDSNCKTTLVYHYGTRVFDKKRFDSVFKAHLCIDLISLWNGILDKEDLALFHTVLATDTPEQYENKLHPVDTHKKYHPVETNFEATVKYLSPVLPRLNLSLAEYALQQHLSLNLSRAGYRHLFSDRYTFSHDPIWGDTIRGFADPSYVLSRRAKLFYAGTAHHTDSYPEEMHLKSPLHYTIAPRPQNCDLDVACALCNIPFYTNSQVILLPCTHLLHTSCASEWFVNIADWCPVCEYPYRHLCHTVHACIIDDWSWK</sequence>
<evidence type="ECO:0000256" key="1">
    <source>
        <dbReference type="PROSITE-ProRule" id="PRU00175"/>
    </source>
</evidence>
<dbReference type="SMART" id="SM00184">
    <property type="entry name" value="RING"/>
    <property type="match status" value="1"/>
</dbReference>
<dbReference type="GeneID" id="43584315"/>
<organism evidence="3 4">
    <name type="scientific">Magnusiomyces paraingens</name>
    <dbReference type="NCBI Taxonomy" id="2606893"/>
    <lineage>
        <taxon>Eukaryota</taxon>
        <taxon>Fungi</taxon>
        <taxon>Dikarya</taxon>
        <taxon>Ascomycota</taxon>
        <taxon>Saccharomycotina</taxon>
        <taxon>Dipodascomycetes</taxon>
        <taxon>Dipodascales</taxon>
        <taxon>Dipodascaceae</taxon>
        <taxon>Magnusiomyces</taxon>
    </lineage>
</organism>
<evidence type="ECO:0000313" key="3">
    <source>
        <dbReference type="EMBL" id="VVT57034.1"/>
    </source>
</evidence>
<dbReference type="Gene3D" id="3.30.40.10">
    <property type="entry name" value="Zinc/RING finger domain, C3HC4 (zinc finger)"/>
    <property type="match status" value="1"/>
</dbReference>
<keyword evidence="1" id="KW-0479">Metal-binding</keyword>
<dbReference type="OrthoDB" id="8062037at2759"/>
<dbReference type="SUPFAM" id="SSF57850">
    <property type="entry name" value="RING/U-box"/>
    <property type="match status" value="1"/>
</dbReference>
<keyword evidence="1" id="KW-0863">Zinc-finger</keyword>
<evidence type="ECO:0000313" key="4">
    <source>
        <dbReference type="Proteomes" id="UP000398389"/>
    </source>
</evidence>
<evidence type="ECO:0000259" key="2">
    <source>
        <dbReference type="PROSITE" id="PS50089"/>
    </source>
</evidence>
<dbReference type="CDD" id="cd16448">
    <property type="entry name" value="RING-H2"/>
    <property type="match status" value="1"/>
</dbReference>
<feature type="domain" description="RING-type" evidence="2">
    <location>
        <begin position="239"/>
        <end position="281"/>
    </location>
</feature>
<dbReference type="Pfam" id="PF13639">
    <property type="entry name" value="zf-RING_2"/>
    <property type="match status" value="1"/>
</dbReference>
<name>A0A5E8C007_9ASCO</name>
<dbReference type="GO" id="GO:0008270">
    <property type="term" value="F:zinc ion binding"/>
    <property type="evidence" value="ECO:0007669"/>
    <property type="project" value="UniProtKB-KW"/>
</dbReference>
<dbReference type="AlphaFoldDB" id="A0A5E8C007"/>
<accession>A0A5E8C007</accession>
<dbReference type="RefSeq" id="XP_031856106.1">
    <property type="nucleotide sequence ID" value="XM_032000215.1"/>
</dbReference>
<dbReference type="Proteomes" id="UP000398389">
    <property type="component" value="Unassembled WGS sequence"/>
</dbReference>
<keyword evidence="1" id="KW-0862">Zinc</keyword>
<dbReference type="InterPro" id="IPR001841">
    <property type="entry name" value="Znf_RING"/>
</dbReference>